<dbReference type="HOGENOM" id="CLU_1526125_0_0_1"/>
<keyword evidence="5" id="KW-0460">Magnesium</keyword>
<feature type="region of interest" description="Disordered" evidence="6">
    <location>
        <begin position="156"/>
        <end position="176"/>
    </location>
</feature>
<dbReference type="InterPro" id="IPR027417">
    <property type="entry name" value="P-loop_NTPase"/>
</dbReference>
<dbReference type="GO" id="GO:0003924">
    <property type="term" value="F:GTPase activity"/>
    <property type="evidence" value="ECO:0007669"/>
    <property type="project" value="InterPro"/>
</dbReference>
<dbReference type="GO" id="GO:0005525">
    <property type="term" value="F:GTP binding"/>
    <property type="evidence" value="ECO:0007669"/>
    <property type="project" value="UniProtKB-KW"/>
</dbReference>
<evidence type="ECO:0000313" key="8">
    <source>
        <dbReference type="Proteomes" id="UP000054279"/>
    </source>
</evidence>
<reference evidence="7 8" key="1">
    <citation type="submission" date="2014-06" db="EMBL/GenBank/DDBJ databases">
        <title>Evolutionary Origins and Diversification of the Mycorrhizal Mutualists.</title>
        <authorList>
            <consortium name="DOE Joint Genome Institute"/>
            <consortium name="Mycorrhizal Genomics Consortium"/>
            <person name="Kohler A."/>
            <person name="Kuo A."/>
            <person name="Nagy L.G."/>
            <person name="Floudas D."/>
            <person name="Copeland A."/>
            <person name="Barry K.W."/>
            <person name="Cichocki N."/>
            <person name="Veneault-Fourrey C."/>
            <person name="LaButti K."/>
            <person name="Lindquist E.A."/>
            <person name="Lipzen A."/>
            <person name="Lundell T."/>
            <person name="Morin E."/>
            <person name="Murat C."/>
            <person name="Riley R."/>
            <person name="Ohm R."/>
            <person name="Sun H."/>
            <person name="Tunlid A."/>
            <person name="Henrissat B."/>
            <person name="Grigoriev I.V."/>
            <person name="Hibbett D.S."/>
            <person name="Martin F."/>
        </authorList>
    </citation>
    <scope>NUCLEOTIDE SEQUENCE [LARGE SCALE GENOMIC DNA]</scope>
    <source>
        <strain evidence="7 8">SS14</strain>
    </source>
</reference>
<gene>
    <name evidence="7" type="ORF">M422DRAFT_253848</name>
</gene>
<dbReference type="PANTHER" id="PTHR10218">
    <property type="entry name" value="GTP-BINDING PROTEIN ALPHA SUBUNIT"/>
    <property type="match status" value="1"/>
</dbReference>
<dbReference type="GO" id="GO:0031683">
    <property type="term" value="F:G-protein beta/gamma-subunit complex binding"/>
    <property type="evidence" value="ECO:0007669"/>
    <property type="project" value="InterPro"/>
</dbReference>
<dbReference type="GO" id="GO:0005737">
    <property type="term" value="C:cytoplasm"/>
    <property type="evidence" value="ECO:0007669"/>
    <property type="project" value="TreeGrafter"/>
</dbReference>
<proteinExistence type="predicted"/>
<dbReference type="Gene3D" id="3.40.50.300">
    <property type="entry name" value="P-loop containing nucleotide triphosphate hydrolases"/>
    <property type="match status" value="1"/>
</dbReference>
<dbReference type="AlphaFoldDB" id="A0A0C9V703"/>
<sequence length="176" mass="19849">MSLHPPTQRRSLDPLDAVTRPPSNESNPQQEERLAAERVAKEASDEIDAAINAAHHEGLECNPQALRILLLGPSGSGKSTLMKQFQRVYDTTFDAERIAWRYIIILNFIQCTRKVVDKLCNRAEPRKWNPSPKPPVPGEQGKVKFTIRAIHPSSRDNVNNLFREASATSEKSREQI</sequence>
<feature type="region of interest" description="Disordered" evidence="6">
    <location>
        <begin position="1"/>
        <end position="33"/>
    </location>
</feature>
<protein>
    <submittedName>
        <fullName evidence="7">Uncharacterized protein</fullName>
    </submittedName>
</protein>
<organism evidence="7 8">
    <name type="scientific">Sphaerobolus stellatus (strain SS14)</name>
    <dbReference type="NCBI Taxonomy" id="990650"/>
    <lineage>
        <taxon>Eukaryota</taxon>
        <taxon>Fungi</taxon>
        <taxon>Dikarya</taxon>
        <taxon>Basidiomycota</taxon>
        <taxon>Agaricomycotina</taxon>
        <taxon>Agaricomycetes</taxon>
        <taxon>Phallomycetidae</taxon>
        <taxon>Geastrales</taxon>
        <taxon>Sphaerobolaceae</taxon>
        <taxon>Sphaerobolus</taxon>
    </lineage>
</organism>
<dbReference type="Proteomes" id="UP000054279">
    <property type="component" value="Unassembled WGS sequence"/>
</dbReference>
<feature type="binding site" evidence="5">
    <location>
        <position position="79"/>
    </location>
    <ligand>
        <name>Mg(2+)</name>
        <dbReference type="ChEBI" id="CHEBI:18420"/>
    </ligand>
</feature>
<accession>A0A0C9V703</accession>
<evidence type="ECO:0000256" key="2">
    <source>
        <dbReference type="ARBA" id="ARBA00022741"/>
    </source>
</evidence>
<dbReference type="Pfam" id="PF00503">
    <property type="entry name" value="G-alpha"/>
    <property type="match status" value="1"/>
</dbReference>
<keyword evidence="1 5" id="KW-0479">Metal-binding</keyword>
<dbReference type="PANTHER" id="PTHR10218:SF302">
    <property type="entry name" value="GUANINE NUCLEOTIDE-BINDING PROTEIN ALPHA-5 SUBUNIT"/>
    <property type="match status" value="1"/>
</dbReference>
<evidence type="ECO:0000256" key="3">
    <source>
        <dbReference type="ARBA" id="ARBA00023134"/>
    </source>
</evidence>
<evidence type="ECO:0000256" key="4">
    <source>
        <dbReference type="ARBA" id="ARBA00023224"/>
    </source>
</evidence>
<keyword evidence="2" id="KW-0547">Nucleotide-binding</keyword>
<dbReference type="SUPFAM" id="SSF52540">
    <property type="entry name" value="P-loop containing nucleoside triphosphate hydrolases"/>
    <property type="match status" value="1"/>
</dbReference>
<dbReference type="EMBL" id="KN837127">
    <property type="protein sequence ID" value="KIJ42764.1"/>
    <property type="molecule type" value="Genomic_DNA"/>
</dbReference>
<dbReference type="OrthoDB" id="5817230at2759"/>
<evidence type="ECO:0000313" key="7">
    <source>
        <dbReference type="EMBL" id="KIJ42764.1"/>
    </source>
</evidence>
<dbReference type="GO" id="GO:0001664">
    <property type="term" value="F:G protein-coupled receptor binding"/>
    <property type="evidence" value="ECO:0007669"/>
    <property type="project" value="TreeGrafter"/>
</dbReference>
<evidence type="ECO:0000256" key="5">
    <source>
        <dbReference type="PIRSR" id="PIRSR601019-2"/>
    </source>
</evidence>
<dbReference type="GO" id="GO:0007188">
    <property type="term" value="P:adenylate cyclase-modulating G protein-coupled receptor signaling pathway"/>
    <property type="evidence" value="ECO:0007669"/>
    <property type="project" value="TreeGrafter"/>
</dbReference>
<dbReference type="GO" id="GO:0005834">
    <property type="term" value="C:heterotrimeric G-protein complex"/>
    <property type="evidence" value="ECO:0007669"/>
    <property type="project" value="TreeGrafter"/>
</dbReference>
<keyword evidence="4" id="KW-0807">Transducer</keyword>
<evidence type="ECO:0000256" key="6">
    <source>
        <dbReference type="SAM" id="MobiDB-lite"/>
    </source>
</evidence>
<keyword evidence="3" id="KW-0342">GTP-binding</keyword>
<dbReference type="GO" id="GO:0046872">
    <property type="term" value="F:metal ion binding"/>
    <property type="evidence" value="ECO:0007669"/>
    <property type="project" value="UniProtKB-KW"/>
</dbReference>
<name>A0A0C9V703_SPHS4</name>
<keyword evidence="8" id="KW-1185">Reference proteome</keyword>
<dbReference type="InterPro" id="IPR001019">
    <property type="entry name" value="Gprotein_alpha_su"/>
</dbReference>
<evidence type="ECO:0000256" key="1">
    <source>
        <dbReference type="ARBA" id="ARBA00022723"/>
    </source>
</evidence>